<dbReference type="Proteomes" id="UP001576780">
    <property type="component" value="Unassembled WGS sequence"/>
</dbReference>
<feature type="region of interest" description="Disordered" evidence="1">
    <location>
        <begin position="1"/>
        <end position="73"/>
    </location>
</feature>
<evidence type="ECO:0000313" key="3">
    <source>
        <dbReference type="Proteomes" id="UP001576780"/>
    </source>
</evidence>
<evidence type="ECO:0008006" key="4">
    <source>
        <dbReference type="Google" id="ProtNLM"/>
    </source>
</evidence>
<gene>
    <name evidence="2" type="ORF">ACE1CA_20220</name>
</gene>
<dbReference type="RefSeq" id="WP_413279225.1">
    <property type="nucleotide sequence ID" value="NZ_JBHFNT010000184.1"/>
</dbReference>
<feature type="compositionally biased region" description="Basic and acidic residues" evidence="1">
    <location>
        <begin position="64"/>
        <end position="73"/>
    </location>
</feature>
<evidence type="ECO:0000313" key="2">
    <source>
        <dbReference type="EMBL" id="MFB2836860.1"/>
    </source>
</evidence>
<organism evidence="2 3">
    <name type="scientific">Floridaenema evergladense BLCC-F167</name>
    <dbReference type="NCBI Taxonomy" id="3153639"/>
    <lineage>
        <taxon>Bacteria</taxon>
        <taxon>Bacillati</taxon>
        <taxon>Cyanobacteriota</taxon>
        <taxon>Cyanophyceae</taxon>
        <taxon>Oscillatoriophycideae</taxon>
        <taxon>Aerosakkonematales</taxon>
        <taxon>Aerosakkonemataceae</taxon>
        <taxon>Floridanema</taxon>
        <taxon>Floridanema evergladense</taxon>
    </lineage>
</organism>
<protein>
    <recommendedName>
        <fullName evidence="4">DNA primase</fullName>
    </recommendedName>
</protein>
<name>A0ABV4WP36_9CYAN</name>
<feature type="non-terminal residue" evidence="2">
    <location>
        <position position="1"/>
    </location>
</feature>
<accession>A0ABV4WP36</accession>
<reference evidence="2 3" key="1">
    <citation type="submission" date="2024-09" db="EMBL/GenBank/DDBJ databases">
        <title>Floridaenema gen nov. (Aerosakkonemataceae, Aerosakkonematales ord. nov., Cyanobacteria) from benthic tropical and subtropical fresh waters, with the description of four new species.</title>
        <authorList>
            <person name="Moretto J.A."/>
            <person name="Berthold D.E."/>
            <person name="Lefler F.W."/>
            <person name="Huang I.-S."/>
            <person name="Laughinghouse H. IV."/>
        </authorList>
    </citation>
    <scope>NUCLEOTIDE SEQUENCE [LARGE SCALE GENOMIC DNA]</scope>
    <source>
        <strain evidence="2 3">BLCC-F167</strain>
    </source>
</reference>
<proteinExistence type="predicted"/>
<keyword evidence="3" id="KW-1185">Reference proteome</keyword>
<comment type="caution">
    <text evidence="2">The sequence shown here is derived from an EMBL/GenBank/DDBJ whole genome shotgun (WGS) entry which is preliminary data.</text>
</comment>
<sequence length="73" mass="7994">SPLPEAKTAESAFDKQSEVEQQPPSAEPSAFDQEPPQAEAQEAKSEPESVFDSALPIERTPTLIKEKSRGLER</sequence>
<dbReference type="EMBL" id="JBHFNT010000184">
    <property type="protein sequence ID" value="MFB2836860.1"/>
    <property type="molecule type" value="Genomic_DNA"/>
</dbReference>
<evidence type="ECO:0000256" key="1">
    <source>
        <dbReference type="SAM" id="MobiDB-lite"/>
    </source>
</evidence>